<evidence type="ECO:0000256" key="1">
    <source>
        <dbReference type="ARBA" id="ARBA00004141"/>
    </source>
</evidence>
<dbReference type="Proteomes" id="UP000018468">
    <property type="component" value="Unassembled WGS sequence"/>
</dbReference>
<comment type="similarity">
    <text evidence="3 13">Belongs to the CTL (choline transporter-like) family.</text>
</comment>
<dbReference type="GO" id="GO:0005886">
    <property type="term" value="C:plasma membrane"/>
    <property type="evidence" value="ECO:0000318"/>
    <property type="project" value="GO_Central"/>
</dbReference>
<proteinExistence type="inferred from homology"/>
<keyword evidence="6" id="KW-1003">Cell membrane</keyword>
<evidence type="ECO:0000313" key="14">
    <source>
        <dbReference type="Ensembl" id="ENSLOCP00000000168.1"/>
    </source>
</evidence>
<accession>W5LVL1</accession>
<keyword evidence="10" id="KW-0325">Glycoprotein</keyword>
<evidence type="ECO:0000256" key="13">
    <source>
        <dbReference type="RuleBase" id="RU368066"/>
    </source>
</evidence>
<reference evidence="14" key="3">
    <citation type="submission" date="2025-09" db="UniProtKB">
        <authorList>
            <consortium name="Ensembl"/>
        </authorList>
    </citation>
    <scope>IDENTIFICATION</scope>
</reference>
<feature type="transmembrane region" description="Helical" evidence="13">
    <location>
        <begin position="229"/>
        <end position="250"/>
    </location>
</feature>
<dbReference type="GeneTree" id="ENSGT00940000160576"/>
<feature type="transmembrane region" description="Helical" evidence="13">
    <location>
        <begin position="414"/>
        <end position="437"/>
    </location>
</feature>
<keyword evidence="5" id="KW-0050">Antiport</keyword>
<evidence type="ECO:0000256" key="3">
    <source>
        <dbReference type="ARBA" id="ARBA00007168"/>
    </source>
</evidence>
<keyword evidence="8 13" id="KW-1133">Transmembrane helix</keyword>
<comment type="catalytic activity">
    <reaction evidence="12">
        <text>thiamine diphosphate(out) = thiamine diphosphate(in)</text>
        <dbReference type="Rhea" id="RHEA:75471"/>
        <dbReference type="ChEBI" id="CHEBI:58937"/>
    </reaction>
</comment>
<organism evidence="14 15">
    <name type="scientific">Lepisosteus oculatus</name>
    <name type="common">Spotted gar</name>
    <dbReference type="NCBI Taxonomy" id="7918"/>
    <lineage>
        <taxon>Eukaryota</taxon>
        <taxon>Metazoa</taxon>
        <taxon>Chordata</taxon>
        <taxon>Craniata</taxon>
        <taxon>Vertebrata</taxon>
        <taxon>Euteleostomi</taxon>
        <taxon>Actinopterygii</taxon>
        <taxon>Neopterygii</taxon>
        <taxon>Holostei</taxon>
        <taxon>Semionotiformes</taxon>
        <taxon>Lepisosteidae</taxon>
        <taxon>Lepisosteus</taxon>
    </lineage>
</organism>
<evidence type="ECO:0000256" key="9">
    <source>
        <dbReference type="ARBA" id="ARBA00023136"/>
    </source>
</evidence>
<reference evidence="15" key="1">
    <citation type="submission" date="2011-12" db="EMBL/GenBank/DDBJ databases">
        <title>The Draft Genome of Lepisosteus oculatus.</title>
        <authorList>
            <consortium name="The Broad Institute Genome Assembly &amp; Analysis Group"/>
            <consortium name="Computational R&amp;D Group"/>
            <consortium name="and Sequencing Platform"/>
            <person name="Di Palma F."/>
            <person name="Alfoldi J."/>
            <person name="Johnson J."/>
            <person name="Berlin A."/>
            <person name="Gnerre S."/>
            <person name="Jaffe D."/>
            <person name="MacCallum I."/>
            <person name="Young S."/>
            <person name="Walker B.J."/>
            <person name="Lander E.S."/>
            <person name="Lindblad-Toh K."/>
        </authorList>
    </citation>
    <scope>NUCLEOTIDE SEQUENCE [LARGE SCALE GENOMIC DNA]</scope>
</reference>
<evidence type="ECO:0000256" key="4">
    <source>
        <dbReference type="ARBA" id="ARBA00022448"/>
    </source>
</evidence>
<feature type="transmembrane region" description="Helical" evidence="13">
    <location>
        <begin position="24"/>
        <end position="49"/>
    </location>
</feature>
<dbReference type="PANTHER" id="PTHR12385:SF37">
    <property type="entry name" value="CHOLINE TRANSPORTER-LIKE PROTEIN 4"/>
    <property type="match status" value="1"/>
</dbReference>
<evidence type="ECO:0000256" key="8">
    <source>
        <dbReference type="ARBA" id="ARBA00022989"/>
    </source>
</evidence>
<protein>
    <recommendedName>
        <fullName evidence="13">Choline transporter-like protein</fullName>
    </recommendedName>
</protein>
<comment type="catalytic activity">
    <reaction evidence="11">
        <text>choline(out) + n H(+)(in) = choline(in) + n H(+)(out)</text>
        <dbReference type="Rhea" id="RHEA:75463"/>
        <dbReference type="ChEBI" id="CHEBI:15354"/>
        <dbReference type="ChEBI" id="CHEBI:15378"/>
    </reaction>
</comment>
<evidence type="ECO:0000256" key="7">
    <source>
        <dbReference type="ARBA" id="ARBA00022692"/>
    </source>
</evidence>
<dbReference type="GO" id="GO:0090422">
    <property type="term" value="F:thiamine pyrophosphate transmembrane transporter activity"/>
    <property type="evidence" value="ECO:0000318"/>
    <property type="project" value="GO_Central"/>
</dbReference>
<feature type="transmembrane region" description="Helical" evidence="13">
    <location>
        <begin position="281"/>
        <end position="305"/>
    </location>
</feature>
<comment type="function">
    <text evidence="13">Choline transporter.</text>
</comment>
<dbReference type="GO" id="GO:0015871">
    <property type="term" value="P:choline transport"/>
    <property type="evidence" value="ECO:0000318"/>
    <property type="project" value="GO_Central"/>
</dbReference>
<dbReference type="InParanoid" id="W5LVL1"/>
<evidence type="ECO:0000256" key="12">
    <source>
        <dbReference type="ARBA" id="ARBA00036880"/>
    </source>
</evidence>
<dbReference type="GO" id="GO:0016324">
    <property type="term" value="C:apical plasma membrane"/>
    <property type="evidence" value="ECO:0007669"/>
    <property type="project" value="UniProtKB-SubCell"/>
</dbReference>
<dbReference type="InterPro" id="IPR007603">
    <property type="entry name" value="Choline_transptr-like"/>
</dbReference>
<keyword evidence="7 13" id="KW-0812">Transmembrane</keyword>
<dbReference type="Bgee" id="ENSLOCG00000000132">
    <property type="expression patterns" value="Expressed in testis and 13 other cell types or tissues"/>
</dbReference>
<feature type="transmembrane region" description="Helical" evidence="13">
    <location>
        <begin position="338"/>
        <end position="371"/>
    </location>
</feature>
<dbReference type="GO" id="GO:0030974">
    <property type="term" value="P:thiamine pyrophosphate transmembrane transport"/>
    <property type="evidence" value="ECO:0000318"/>
    <property type="project" value="GO_Central"/>
</dbReference>
<comment type="subcellular location">
    <subcellularLocation>
        <location evidence="2">Apical cell membrane</location>
    </subcellularLocation>
    <subcellularLocation>
        <location evidence="13">Cell membrane</location>
        <topology evidence="13">Multi-pass membrane protein</topology>
    </subcellularLocation>
    <subcellularLocation>
        <location evidence="1">Membrane</location>
        <topology evidence="1">Multi-pass membrane protein</topology>
    </subcellularLocation>
</comment>
<feature type="transmembrane region" description="Helical" evidence="13">
    <location>
        <begin position="256"/>
        <end position="274"/>
    </location>
</feature>
<feature type="transmembrane region" description="Helical" evidence="13">
    <location>
        <begin position="383"/>
        <end position="407"/>
    </location>
</feature>
<keyword evidence="9 13" id="KW-0472">Membrane</keyword>
<dbReference type="Ensembl" id="ENSLOCT00000000168.1">
    <property type="protein sequence ID" value="ENSLOCP00000000168.1"/>
    <property type="gene ID" value="ENSLOCG00000000132.1"/>
</dbReference>
<dbReference type="GO" id="GO:0015297">
    <property type="term" value="F:antiporter activity"/>
    <property type="evidence" value="ECO:0007669"/>
    <property type="project" value="UniProtKB-KW"/>
</dbReference>
<dbReference type="PANTHER" id="PTHR12385">
    <property type="entry name" value="CHOLINE TRANSPORTER-LIKE (SLC FAMILY 44)"/>
    <property type="match status" value="1"/>
</dbReference>
<name>W5LVL1_LEPOC</name>
<sequence length="650" mass="70845">MNPSLSQCSVTVCINLSLSPRGCTDIICCVLFLAAIVGYMIVGILAWLYGDPRQVLYPRNSTGSFCGVGENKDKPSVLYFNILKCATSTNIMAAALNGLQCPTTQICVATCPNDFWIVPPQGYMQPPKSVFQQQYCVPSFNLATTNMSTSDVINKELCAYFYTPSSSVLGRCLPSMGSLSVIPSNFSIPGLSSANQTASRIRNATQDVVLGFNAKEIGVRIFEDFAVSWYYMCVFTVCVVLVSVCVCFYLCGCCGVLVFLCVFTVCVVYVRVFLSVWGSCVCVCGCLLCVCSVCGCFYLCVGVVGFLCLCVWVFTVCVVCVGVSICVWVLWGSCVCVCGCLLCVCSVCGCCGVLVFVCVCVYCVCVVFVWVFLSCVRVFLSVWVLWGSCVYYVCVVCVGVSICMWVLWGSCVCVCVYCVCSVCGCFYLCGCCGVLVFTVCSGAGVRNDEVSRFHPDWGVCVCVSAPPDADLSLCPSVPRSLRPCRYHVGSLAFGALILTIVQFIRILLEYLDHKFRAAQNPCARFVMCCLKCCFWCLEKFIKFINRNAYIVPEPLGVVSARPGQGVDLCVQRSGPGSGGRCEGLTVLTVVVGSYLVAQGFFSVYSMCVDTLFLCFLEDLERNDGSVQKPYYMSKSLMKILNKKNKLPKAE</sequence>
<dbReference type="Pfam" id="PF04515">
    <property type="entry name" value="Choline_transpo"/>
    <property type="match status" value="2"/>
</dbReference>
<feature type="transmembrane region" description="Helical" evidence="13">
    <location>
        <begin position="311"/>
        <end position="331"/>
    </location>
</feature>
<evidence type="ECO:0000256" key="11">
    <source>
        <dbReference type="ARBA" id="ARBA00035093"/>
    </source>
</evidence>
<evidence type="ECO:0000256" key="2">
    <source>
        <dbReference type="ARBA" id="ARBA00004221"/>
    </source>
</evidence>
<feature type="transmembrane region" description="Helical" evidence="13">
    <location>
        <begin position="486"/>
        <end position="508"/>
    </location>
</feature>
<evidence type="ECO:0000256" key="10">
    <source>
        <dbReference type="ARBA" id="ARBA00023180"/>
    </source>
</evidence>
<dbReference type="STRING" id="7918.ENSLOCP00000000168"/>
<reference evidence="14" key="2">
    <citation type="submission" date="2025-08" db="UniProtKB">
        <authorList>
            <consortium name="Ensembl"/>
        </authorList>
    </citation>
    <scope>IDENTIFICATION</scope>
</reference>
<dbReference type="AlphaFoldDB" id="W5LVL1"/>
<evidence type="ECO:0000313" key="15">
    <source>
        <dbReference type="Proteomes" id="UP000018468"/>
    </source>
</evidence>
<evidence type="ECO:0000256" key="6">
    <source>
        <dbReference type="ARBA" id="ARBA00022475"/>
    </source>
</evidence>
<dbReference type="eggNOG" id="KOG1362">
    <property type="taxonomic scope" value="Eukaryota"/>
</dbReference>
<evidence type="ECO:0000256" key="5">
    <source>
        <dbReference type="ARBA" id="ARBA00022449"/>
    </source>
</evidence>
<keyword evidence="4" id="KW-0813">Transport</keyword>
<keyword evidence="15" id="KW-1185">Reference proteome</keyword>